<evidence type="ECO:0000313" key="6">
    <source>
        <dbReference type="Proteomes" id="UP000095280"/>
    </source>
</evidence>
<feature type="domain" description="WW" evidence="5">
    <location>
        <begin position="198"/>
        <end position="231"/>
    </location>
</feature>
<dbReference type="PRINTS" id="PR00360">
    <property type="entry name" value="C2DOMAIN"/>
</dbReference>
<protein>
    <submittedName>
        <fullName evidence="7">WW domain-containing protein</fullName>
    </submittedName>
</protein>
<dbReference type="Gene3D" id="2.20.70.10">
    <property type="match status" value="2"/>
</dbReference>
<dbReference type="SUPFAM" id="SSF49562">
    <property type="entry name" value="C2 domain (Calcium/lipid-binding domain, CaLB)"/>
    <property type="match status" value="1"/>
</dbReference>
<evidence type="ECO:0000256" key="1">
    <source>
        <dbReference type="ARBA" id="ARBA00022723"/>
    </source>
</evidence>
<dbReference type="InterPro" id="IPR001202">
    <property type="entry name" value="WW_dom"/>
</dbReference>
<dbReference type="PROSITE" id="PS01159">
    <property type="entry name" value="WW_DOMAIN_1"/>
    <property type="match status" value="1"/>
</dbReference>
<evidence type="ECO:0000256" key="3">
    <source>
        <dbReference type="SAM" id="MobiDB-lite"/>
    </source>
</evidence>
<dbReference type="PROSITE" id="PS50004">
    <property type="entry name" value="C2"/>
    <property type="match status" value="1"/>
</dbReference>
<dbReference type="SMART" id="SM00239">
    <property type="entry name" value="C2"/>
    <property type="match status" value="1"/>
</dbReference>
<dbReference type="InterPro" id="IPR035892">
    <property type="entry name" value="C2_domain_sf"/>
</dbReference>
<dbReference type="CDD" id="cd00201">
    <property type="entry name" value="WW"/>
    <property type="match status" value="1"/>
</dbReference>
<name>A0A1I8HAC0_9PLAT</name>
<keyword evidence="2" id="KW-0106">Calcium</keyword>
<dbReference type="GO" id="GO:0046928">
    <property type="term" value="P:regulation of neurotransmitter secretion"/>
    <property type="evidence" value="ECO:0007669"/>
    <property type="project" value="TreeGrafter"/>
</dbReference>
<dbReference type="GO" id="GO:0030672">
    <property type="term" value="C:synaptic vesicle membrane"/>
    <property type="evidence" value="ECO:0007669"/>
    <property type="project" value="TreeGrafter"/>
</dbReference>
<dbReference type="SMART" id="SM00456">
    <property type="entry name" value="WW"/>
    <property type="match status" value="2"/>
</dbReference>
<keyword evidence="1" id="KW-0479">Metal-binding</keyword>
<feature type="domain" description="WW" evidence="5">
    <location>
        <begin position="234"/>
        <end position="254"/>
    </location>
</feature>
<dbReference type="Proteomes" id="UP000095280">
    <property type="component" value="Unplaced"/>
</dbReference>
<keyword evidence="6" id="KW-1185">Reference proteome</keyword>
<dbReference type="SUPFAM" id="SSF51045">
    <property type="entry name" value="WW domain"/>
    <property type="match status" value="2"/>
</dbReference>
<reference evidence="7" key="1">
    <citation type="submission" date="2016-11" db="UniProtKB">
        <authorList>
            <consortium name="WormBaseParasite"/>
        </authorList>
    </citation>
    <scope>IDENTIFICATION</scope>
</reference>
<sequence>MPTLQVTIVRAQNLAKKDIFGASDPYVKISVYTNRESQSATTKTIKRTLNPVWNQTFRFPNVTNSHVLDAEVYDANRITKDDFLGQLNLPLRHQNVGYLDRDDIRTRVLPLQQRSERSRVRGNLELILAFVPENDEDDDGAVAEGDLNSGGSSGGSGRSDWVVVAENNDDDGAVMASAPPAAMGASSAACHHHEDEGPPLPPGWEARCDANGRRYYVDHANRRTQWERPMPTAAPLPRGWLERSDPSGRVYYVDQVGC</sequence>
<dbReference type="PANTHER" id="PTHR45911">
    <property type="entry name" value="C2 DOMAIN-CONTAINING PROTEIN"/>
    <property type="match status" value="1"/>
</dbReference>
<dbReference type="Gene3D" id="2.60.40.150">
    <property type="entry name" value="C2 domain"/>
    <property type="match status" value="1"/>
</dbReference>
<evidence type="ECO:0000259" key="5">
    <source>
        <dbReference type="PROSITE" id="PS50020"/>
    </source>
</evidence>
<dbReference type="GO" id="GO:0005509">
    <property type="term" value="F:calcium ion binding"/>
    <property type="evidence" value="ECO:0007669"/>
    <property type="project" value="TreeGrafter"/>
</dbReference>
<evidence type="ECO:0000313" key="7">
    <source>
        <dbReference type="WBParaSite" id="maker-uti_cns_0005186-snap-gene-0.4-mRNA-1"/>
    </source>
</evidence>
<dbReference type="PANTHER" id="PTHR45911:SF3">
    <property type="entry name" value="DYSFERLIN-RELATED"/>
    <property type="match status" value="1"/>
</dbReference>
<dbReference type="Pfam" id="PF00397">
    <property type="entry name" value="WW"/>
    <property type="match status" value="1"/>
</dbReference>
<accession>A0A1I8HAC0</accession>
<dbReference type="AlphaFoldDB" id="A0A1I8HAC0"/>
<organism evidence="6 7">
    <name type="scientific">Macrostomum lignano</name>
    <dbReference type="NCBI Taxonomy" id="282301"/>
    <lineage>
        <taxon>Eukaryota</taxon>
        <taxon>Metazoa</taxon>
        <taxon>Spiralia</taxon>
        <taxon>Lophotrochozoa</taxon>
        <taxon>Platyhelminthes</taxon>
        <taxon>Rhabditophora</taxon>
        <taxon>Macrostomorpha</taxon>
        <taxon>Macrostomida</taxon>
        <taxon>Macrostomidae</taxon>
        <taxon>Macrostomum</taxon>
    </lineage>
</organism>
<feature type="region of interest" description="Disordered" evidence="3">
    <location>
        <begin position="137"/>
        <end position="159"/>
    </location>
</feature>
<dbReference type="PROSITE" id="PS50020">
    <property type="entry name" value="WW_DOMAIN_2"/>
    <property type="match status" value="2"/>
</dbReference>
<dbReference type="InterPro" id="IPR000008">
    <property type="entry name" value="C2_dom"/>
</dbReference>
<evidence type="ECO:0000259" key="4">
    <source>
        <dbReference type="PROSITE" id="PS50004"/>
    </source>
</evidence>
<dbReference type="Pfam" id="PF00168">
    <property type="entry name" value="C2"/>
    <property type="match status" value="1"/>
</dbReference>
<proteinExistence type="predicted"/>
<evidence type="ECO:0000256" key="2">
    <source>
        <dbReference type="ARBA" id="ARBA00022837"/>
    </source>
</evidence>
<feature type="domain" description="C2" evidence="4">
    <location>
        <begin position="1"/>
        <end position="106"/>
    </location>
</feature>
<dbReference type="InterPro" id="IPR036020">
    <property type="entry name" value="WW_dom_sf"/>
</dbReference>
<dbReference type="WBParaSite" id="maker-uti_cns_0005186-snap-gene-0.4-mRNA-1">
    <property type="protein sequence ID" value="maker-uti_cns_0005186-snap-gene-0.4-mRNA-1"/>
    <property type="gene ID" value="maker-uti_cns_0005186-snap-gene-0.4"/>
</dbReference>